<reference evidence="9" key="2">
    <citation type="submission" date="2015-08" db="EMBL/GenBank/DDBJ databases">
        <title>Draft Genome Sequence of a Heterotrophic Facultative Anaerobic Bacterium Ardenticatena maritima Strain 110S.</title>
        <authorList>
            <person name="Kawaichi S."/>
            <person name="Yoshida T."/>
            <person name="Sako Y."/>
            <person name="Nakamura R."/>
        </authorList>
    </citation>
    <scope>NUCLEOTIDE SEQUENCE [LARGE SCALE GENOMIC DNA]</scope>
    <source>
        <strain evidence="9">110S</strain>
    </source>
</reference>
<dbReference type="PROSITE" id="PS50850">
    <property type="entry name" value="MFS"/>
    <property type="match status" value="1"/>
</dbReference>
<dbReference type="InterPro" id="IPR011701">
    <property type="entry name" value="MFS"/>
</dbReference>
<gene>
    <name evidence="8" type="ORF">ARMA_1682</name>
</gene>
<dbReference type="Proteomes" id="UP000037784">
    <property type="component" value="Unassembled WGS sequence"/>
</dbReference>
<dbReference type="Gene3D" id="1.20.1250.20">
    <property type="entry name" value="MFS general substrate transporter like domains"/>
    <property type="match status" value="1"/>
</dbReference>
<dbReference type="InterPro" id="IPR052425">
    <property type="entry name" value="Uncharacterized_MFS-type"/>
</dbReference>
<feature type="domain" description="Major facilitator superfamily (MFS) profile" evidence="7">
    <location>
        <begin position="1"/>
        <end position="212"/>
    </location>
</feature>
<comment type="caution">
    <text evidence="8">The sequence shown here is derived from an EMBL/GenBank/DDBJ whole genome shotgun (WGS) entry which is preliminary data.</text>
</comment>
<evidence type="ECO:0000259" key="7">
    <source>
        <dbReference type="PROSITE" id="PS50850"/>
    </source>
</evidence>
<dbReference type="GO" id="GO:0022857">
    <property type="term" value="F:transmembrane transporter activity"/>
    <property type="evidence" value="ECO:0007669"/>
    <property type="project" value="InterPro"/>
</dbReference>
<feature type="transmembrane region" description="Helical" evidence="6">
    <location>
        <begin position="96"/>
        <end position="116"/>
    </location>
</feature>
<feature type="transmembrane region" description="Helical" evidence="6">
    <location>
        <begin position="36"/>
        <end position="58"/>
    </location>
</feature>
<feature type="transmembrane region" description="Helical" evidence="6">
    <location>
        <begin position="184"/>
        <end position="205"/>
    </location>
</feature>
<organism evidence="8 9">
    <name type="scientific">Ardenticatena maritima</name>
    <dbReference type="NCBI Taxonomy" id="872965"/>
    <lineage>
        <taxon>Bacteria</taxon>
        <taxon>Bacillati</taxon>
        <taxon>Chloroflexota</taxon>
        <taxon>Ardenticatenia</taxon>
        <taxon>Ardenticatenales</taxon>
        <taxon>Ardenticatenaceae</taxon>
        <taxon>Ardenticatena</taxon>
    </lineage>
</organism>
<sequence>MVALFTARALYPAPEMLGKNRPSASTTSRRLLPRTFWLYLIASVFIAAGYADFPLLAFHFERTNLMPATWIPLMYAVAMATDAITALIFGRLYDRLGLRILALSVALSLFFAPLVFLGNVAVVFVGVVLWGVGLGAQESIMRAAVADLVPSAQRGTAYGLFNAAYGFAWFVGSAIIGLLYESTLWLAIAFSVLVQIAAIITLQLVRPNEATA</sequence>
<evidence type="ECO:0000256" key="2">
    <source>
        <dbReference type="ARBA" id="ARBA00022475"/>
    </source>
</evidence>
<dbReference type="InParanoid" id="A0A0M8K9K7"/>
<evidence type="ECO:0000313" key="8">
    <source>
        <dbReference type="EMBL" id="GAP63259.1"/>
    </source>
</evidence>
<keyword evidence="2" id="KW-1003">Cell membrane</keyword>
<dbReference type="Pfam" id="PF07690">
    <property type="entry name" value="MFS_1"/>
    <property type="match status" value="1"/>
</dbReference>
<keyword evidence="4 6" id="KW-1133">Transmembrane helix</keyword>
<feature type="transmembrane region" description="Helical" evidence="6">
    <location>
        <begin position="70"/>
        <end position="89"/>
    </location>
</feature>
<dbReference type="PANTHER" id="PTHR42688:SF1">
    <property type="entry name" value="BLR5212 PROTEIN"/>
    <property type="match status" value="1"/>
</dbReference>
<name>A0A0M8K9K7_9CHLR</name>
<keyword evidence="5 6" id="KW-0472">Membrane</keyword>
<keyword evidence="9" id="KW-1185">Reference proteome</keyword>
<dbReference type="GO" id="GO:0005886">
    <property type="term" value="C:plasma membrane"/>
    <property type="evidence" value="ECO:0007669"/>
    <property type="project" value="UniProtKB-SubCell"/>
</dbReference>
<evidence type="ECO:0000256" key="1">
    <source>
        <dbReference type="ARBA" id="ARBA00004651"/>
    </source>
</evidence>
<dbReference type="InterPro" id="IPR036259">
    <property type="entry name" value="MFS_trans_sf"/>
</dbReference>
<feature type="transmembrane region" description="Helical" evidence="6">
    <location>
        <begin position="157"/>
        <end position="178"/>
    </location>
</feature>
<evidence type="ECO:0000256" key="6">
    <source>
        <dbReference type="SAM" id="Phobius"/>
    </source>
</evidence>
<dbReference type="EMBL" id="BBZA01000129">
    <property type="protein sequence ID" value="GAP63259.1"/>
    <property type="molecule type" value="Genomic_DNA"/>
</dbReference>
<dbReference type="PANTHER" id="PTHR42688">
    <property type="entry name" value="CONSERVED PROTEIN"/>
    <property type="match status" value="1"/>
</dbReference>
<evidence type="ECO:0000313" key="9">
    <source>
        <dbReference type="Proteomes" id="UP000037784"/>
    </source>
</evidence>
<evidence type="ECO:0000256" key="5">
    <source>
        <dbReference type="ARBA" id="ARBA00023136"/>
    </source>
</evidence>
<keyword evidence="3 6" id="KW-0812">Transmembrane</keyword>
<evidence type="ECO:0000256" key="3">
    <source>
        <dbReference type="ARBA" id="ARBA00022692"/>
    </source>
</evidence>
<comment type="subcellular location">
    <subcellularLocation>
        <location evidence="1">Cell membrane</location>
        <topology evidence="1">Multi-pass membrane protein</topology>
    </subcellularLocation>
</comment>
<reference evidence="8 9" key="1">
    <citation type="journal article" date="2015" name="Genome Announc.">
        <title>Draft Genome Sequence of a Heterotrophic Facultative Anaerobic Thermophilic Bacterium, Ardenticatena maritima Strain 110ST.</title>
        <authorList>
            <person name="Kawaichi S."/>
            <person name="Yoshida T."/>
            <person name="Sako Y."/>
            <person name="Nakamura R."/>
        </authorList>
    </citation>
    <scope>NUCLEOTIDE SEQUENCE [LARGE SCALE GENOMIC DNA]</scope>
    <source>
        <strain evidence="8 9">110S</strain>
    </source>
</reference>
<evidence type="ECO:0000256" key="4">
    <source>
        <dbReference type="ARBA" id="ARBA00022989"/>
    </source>
</evidence>
<dbReference type="AlphaFoldDB" id="A0A0M8K9K7"/>
<feature type="transmembrane region" description="Helical" evidence="6">
    <location>
        <begin position="122"/>
        <end position="145"/>
    </location>
</feature>
<proteinExistence type="predicted"/>
<dbReference type="STRING" id="872965.SE16_05765"/>
<dbReference type="SUPFAM" id="SSF103473">
    <property type="entry name" value="MFS general substrate transporter"/>
    <property type="match status" value="1"/>
</dbReference>
<accession>A0A0M8K9K7</accession>
<protein>
    <recommendedName>
        <fullName evidence="7">Major facilitator superfamily (MFS) profile domain-containing protein</fullName>
    </recommendedName>
</protein>
<dbReference type="InterPro" id="IPR020846">
    <property type="entry name" value="MFS_dom"/>
</dbReference>